<reference evidence="2 3" key="1">
    <citation type="submission" date="2019-06" db="EMBL/GenBank/DDBJ databases">
        <title>Sequencing the genomes of 1000 actinobacteria strains.</title>
        <authorList>
            <person name="Klenk H.-P."/>
        </authorList>
    </citation>
    <scope>NUCLEOTIDE SEQUENCE [LARGE SCALE GENOMIC DNA]</scope>
    <source>
        <strain evidence="2 3">DSM 18607</strain>
    </source>
</reference>
<accession>A0A542E155</accession>
<protein>
    <submittedName>
        <fullName evidence="2">Putative acetyltransferase</fullName>
    </submittedName>
</protein>
<dbReference type="InterPro" id="IPR036527">
    <property type="entry name" value="SCP2_sterol-bd_dom_sf"/>
</dbReference>
<comment type="caution">
    <text evidence="2">The sequence shown here is derived from an EMBL/GenBank/DDBJ whole genome shotgun (WGS) entry which is preliminary data.</text>
</comment>
<dbReference type="GO" id="GO:0034069">
    <property type="term" value="F:aminoglycoside N-acetyltransferase activity"/>
    <property type="evidence" value="ECO:0007669"/>
    <property type="project" value="TreeGrafter"/>
</dbReference>
<dbReference type="Gene3D" id="3.30.1050.10">
    <property type="entry name" value="SCP2 sterol-binding domain"/>
    <property type="match status" value="1"/>
</dbReference>
<dbReference type="PROSITE" id="PS51186">
    <property type="entry name" value="GNAT"/>
    <property type="match status" value="1"/>
</dbReference>
<dbReference type="Proteomes" id="UP000317893">
    <property type="component" value="Unassembled WGS sequence"/>
</dbReference>
<dbReference type="AlphaFoldDB" id="A0A542E155"/>
<keyword evidence="2" id="KW-0808">Transferase</keyword>
<dbReference type="Pfam" id="PF17668">
    <property type="entry name" value="Acetyltransf_17"/>
    <property type="match status" value="1"/>
</dbReference>
<dbReference type="InterPro" id="IPR016181">
    <property type="entry name" value="Acyl_CoA_acyltransferase"/>
</dbReference>
<dbReference type="InterPro" id="IPR000182">
    <property type="entry name" value="GNAT_dom"/>
</dbReference>
<sequence>MTPVVRRLTADDADRAGALGQEAFGPWPAGTATPVVDADGRRPWGAFDGDVLLAKATARPYESWWHGTPVATTGIAGVAVAAEARGGGLLDALFAAVLAEAAEHGEVLSTLYPTAPGIYRRFGYETVTSLDEVELSVASLARVPAPAGVAVRRATLADVPTVRRLYDAWAACQHGPLRRSGPSFPATDEELLASATGLSLALDGDEPVGFALWQRGAGYDAAAVGLTVRDLVALTPEAAAALWRVAGSFASVSGAVRLRTSGSLASDPVRRVLPGSPGRLVDSRPYMLRVSDVAAALTLAARASGWSGRARLAVTGDPAGQDGTYVVTAGGAERTDGPADVVVHPRGLALAFAGVAAARTLREDGLVSGPGDDAVDAFVDGLAGRAPVHVRDYF</sequence>
<dbReference type="Gene3D" id="3.40.630.30">
    <property type="match status" value="2"/>
</dbReference>
<dbReference type="SUPFAM" id="SSF55729">
    <property type="entry name" value="Acyl-CoA N-acyltransferases (Nat)"/>
    <property type="match status" value="1"/>
</dbReference>
<dbReference type="EMBL" id="VFMN01000001">
    <property type="protein sequence ID" value="TQJ09081.1"/>
    <property type="molecule type" value="Genomic_DNA"/>
</dbReference>
<gene>
    <name evidence="2" type="ORF">FB458_2186</name>
</gene>
<dbReference type="SUPFAM" id="SSF55718">
    <property type="entry name" value="SCP-like"/>
    <property type="match status" value="1"/>
</dbReference>
<evidence type="ECO:0000259" key="1">
    <source>
        <dbReference type="PROSITE" id="PS51186"/>
    </source>
</evidence>
<evidence type="ECO:0000313" key="3">
    <source>
        <dbReference type="Proteomes" id="UP000317893"/>
    </source>
</evidence>
<dbReference type="InterPro" id="IPR041380">
    <property type="entry name" value="Acetyltransf_17"/>
</dbReference>
<feature type="domain" description="N-acetyltransferase" evidence="1">
    <location>
        <begin position="3"/>
        <end position="146"/>
    </location>
</feature>
<dbReference type="PANTHER" id="PTHR37817">
    <property type="entry name" value="N-ACETYLTRANSFERASE EIS"/>
    <property type="match status" value="1"/>
</dbReference>
<dbReference type="Pfam" id="PF13527">
    <property type="entry name" value="Acetyltransf_9"/>
    <property type="match status" value="1"/>
</dbReference>
<dbReference type="RefSeq" id="WP_170185646.1">
    <property type="nucleotide sequence ID" value="NZ_BAAAPR010000005.1"/>
</dbReference>
<dbReference type="PANTHER" id="PTHR37817:SF1">
    <property type="entry name" value="N-ACETYLTRANSFERASE EIS"/>
    <property type="match status" value="1"/>
</dbReference>
<evidence type="ECO:0000313" key="2">
    <source>
        <dbReference type="EMBL" id="TQJ09081.1"/>
    </source>
</evidence>
<dbReference type="GO" id="GO:0030649">
    <property type="term" value="P:aminoglycoside antibiotic catabolic process"/>
    <property type="evidence" value="ECO:0007669"/>
    <property type="project" value="TreeGrafter"/>
</dbReference>
<organism evidence="2 3">
    <name type="scientific">Lapillicoccus jejuensis</name>
    <dbReference type="NCBI Taxonomy" id="402171"/>
    <lineage>
        <taxon>Bacteria</taxon>
        <taxon>Bacillati</taxon>
        <taxon>Actinomycetota</taxon>
        <taxon>Actinomycetes</taxon>
        <taxon>Micrococcales</taxon>
        <taxon>Intrasporangiaceae</taxon>
        <taxon>Lapillicoccus</taxon>
    </lineage>
</organism>
<dbReference type="InterPro" id="IPR051554">
    <property type="entry name" value="Acetyltransferase_Eis"/>
</dbReference>
<keyword evidence="3" id="KW-1185">Reference proteome</keyword>
<name>A0A542E155_9MICO</name>
<dbReference type="CDD" id="cd04301">
    <property type="entry name" value="NAT_SF"/>
    <property type="match status" value="1"/>
</dbReference>
<proteinExistence type="predicted"/>